<dbReference type="PANTHER" id="PTHR33171:SF17">
    <property type="entry name" value="LARA-LIKE N-TERMINAL DOMAIN-CONTAINING PROTEIN"/>
    <property type="match status" value="1"/>
</dbReference>
<evidence type="ECO:0000256" key="1">
    <source>
        <dbReference type="SAM" id="MobiDB-lite"/>
    </source>
</evidence>
<gene>
    <name evidence="3" type="ORF">I8D64_07910</name>
</gene>
<dbReference type="EMBL" id="JAEDAJ010000003">
    <property type="protein sequence ID" value="MBK0331326.1"/>
    <property type="molecule type" value="Genomic_DNA"/>
</dbReference>
<dbReference type="Gene3D" id="3.40.50.11440">
    <property type="match status" value="1"/>
</dbReference>
<comment type="caution">
    <text evidence="3">The sequence shown here is derived from an EMBL/GenBank/DDBJ whole genome shotgun (WGS) entry which is preliminary data.</text>
</comment>
<sequence>MSQSSTASRSDTTSRASASAQDGAAQPTIHPIPEGLAERAAQIGGAGGTLTQDQIDAFVADQLAASDLDGRSVCLIIPDGTRSVPLPRVLPAIHRALAGRARSVTVLIALGTHAAMSDEAIGRLLGSEPGHPERTYPGWEVVNHAWHDESQIADLGEIPAERISELTGGLLEDTPMRVQINRLVVESDVDLIVGPVFPHEVVGFSGGNKYFFPGCSVHDVIDISHWVGALITASRIIGTLGITPVRQLVDAASDLIETEKLCFAMDVAEGGADLGAMSFGDPQAAWAAMAKISARTHITYVEKPYRRIVAIVPEMYEDIWTGAKGFYKSEPVCADGGEVIIYAPHITEVAGMHPGLRDIGYHNIEYFTKQWDRFKDHPWGELAHSTHVTGLGTYDPETGEERNRVRRAFATSIPPEVCAEYAVEYVDPQSLDFEALRADPDTLVIDHAGEVLFRLASERDGQ</sequence>
<feature type="region of interest" description="Disordered" evidence="1">
    <location>
        <begin position="1"/>
        <end position="30"/>
    </location>
</feature>
<feature type="domain" description="LarA-like N-terminal" evidence="2">
    <location>
        <begin position="69"/>
        <end position="227"/>
    </location>
</feature>
<keyword evidence="4" id="KW-1185">Reference proteome</keyword>
<proteinExistence type="predicted"/>
<reference evidence="3 4" key="1">
    <citation type="submission" date="2020-12" db="EMBL/GenBank/DDBJ databases">
        <title>Brachybacterium sp. MASK1Z-5, whole genome shotgun sequence.</title>
        <authorList>
            <person name="Tuo L."/>
        </authorList>
    </citation>
    <scope>NUCLEOTIDE SEQUENCE [LARGE SCALE GENOMIC DNA]</scope>
    <source>
        <strain evidence="3 4">MASK1Z-5</strain>
    </source>
</reference>
<dbReference type="InterPro" id="IPR043166">
    <property type="entry name" value="LarA-like_C"/>
</dbReference>
<evidence type="ECO:0000259" key="2">
    <source>
        <dbReference type="Pfam" id="PF09861"/>
    </source>
</evidence>
<organism evidence="3 4">
    <name type="scientific">Brachybacterium halotolerans</name>
    <dbReference type="NCBI Taxonomy" id="2795215"/>
    <lineage>
        <taxon>Bacteria</taxon>
        <taxon>Bacillati</taxon>
        <taxon>Actinomycetota</taxon>
        <taxon>Actinomycetes</taxon>
        <taxon>Micrococcales</taxon>
        <taxon>Dermabacteraceae</taxon>
        <taxon>Brachybacterium</taxon>
    </lineage>
</organism>
<protein>
    <submittedName>
        <fullName evidence="3">DUF2088 domain-containing protein</fullName>
    </submittedName>
</protein>
<dbReference type="Gene3D" id="3.90.226.30">
    <property type="match status" value="1"/>
</dbReference>
<dbReference type="PANTHER" id="PTHR33171">
    <property type="entry name" value="LAR_N DOMAIN-CONTAINING PROTEIN"/>
    <property type="match status" value="1"/>
</dbReference>
<feature type="compositionally biased region" description="Low complexity" evidence="1">
    <location>
        <begin position="1"/>
        <end position="22"/>
    </location>
</feature>
<dbReference type="RefSeq" id="WP_200501948.1">
    <property type="nucleotide sequence ID" value="NZ_JAEDAJ010000003.1"/>
</dbReference>
<dbReference type="InterPro" id="IPR018657">
    <property type="entry name" value="LarA-like_N"/>
</dbReference>
<dbReference type="InterPro" id="IPR048068">
    <property type="entry name" value="LarA-like"/>
</dbReference>
<evidence type="ECO:0000313" key="4">
    <source>
        <dbReference type="Proteomes" id="UP000612352"/>
    </source>
</evidence>
<dbReference type="Pfam" id="PF09861">
    <property type="entry name" value="Lar_N"/>
    <property type="match status" value="1"/>
</dbReference>
<name>A0ABS1B9J6_9MICO</name>
<evidence type="ECO:0000313" key="3">
    <source>
        <dbReference type="EMBL" id="MBK0331326.1"/>
    </source>
</evidence>
<dbReference type="Proteomes" id="UP000612352">
    <property type="component" value="Unassembled WGS sequence"/>
</dbReference>
<accession>A0ABS1B9J6</accession>